<dbReference type="AlphaFoldDB" id="A0A166FF24"/>
<protein>
    <recommendedName>
        <fullName evidence="3">DUF3800 domain-containing protein</fullName>
    </recommendedName>
</protein>
<sequence length="203" mass="24556">MEYLFLDESGDMGLNDNNYFIISILRFDSHDECCKLNKIRNKILKRRFRKEILTHNEIKFNAISHKLKTHALNELNKLDFNSYSIIINKKDHNNLNLFKNNNKNEIYIDIVLELLKKIELNKPFTIRMDKFLPSKYIDKFNHEFLDKFQESKIYHSNSTKYIGIQFVDLISGSSFQYFERNNSEFLDIFENKHSFYYYKKYGI</sequence>
<evidence type="ECO:0008006" key="3">
    <source>
        <dbReference type="Google" id="ProtNLM"/>
    </source>
</evidence>
<organism evidence="1 2">
    <name type="scientific">Methanobrevibacter filiformis</name>
    <dbReference type="NCBI Taxonomy" id="55758"/>
    <lineage>
        <taxon>Archaea</taxon>
        <taxon>Methanobacteriati</taxon>
        <taxon>Methanobacteriota</taxon>
        <taxon>Methanomada group</taxon>
        <taxon>Methanobacteria</taxon>
        <taxon>Methanobacteriales</taxon>
        <taxon>Methanobacteriaceae</taxon>
        <taxon>Methanobrevibacter</taxon>
    </lineage>
</organism>
<dbReference type="OrthoDB" id="79558at2157"/>
<evidence type="ECO:0000313" key="1">
    <source>
        <dbReference type="EMBL" id="KZX17610.1"/>
    </source>
</evidence>
<name>A0A166FF24_9EURY</name>
<accession>A0A166FF24</accession>
<comment type="caution">
    <text evidence="1">The sequence shown here is derived from an EMBL/GenBank/DDBJ whole genome shotgun (WGS) entry which is preliminary data.</text>
</comment>
<evidence type="ECO:0000313" key="2">
    <source>
        <dbReference type="Proteomes" id="UP000077066"/>
    </source>
</evidence>
<reference evidence="1 2" key="1">
    <citation type="submission" date="2016-04" db="EMBL/GenBank/DDBJ databases">
        <title>Genome sequence of Methanobrevibacter filiformis DSM 11501.</title>
        <authorList>
            <person name="Poehlein A."/>
            <person name="Seedorf H."/>
            <person name="Daniel R."/>
        </authorList>
    </citation>
    <scope>NUCLEOTIDE SEQUENCE [LARGE SCALE GENOMIC DNA]</scope>
    <source>
        <strain evidence="1 2">DSM 11501</strain>
    </source>
</reference>
<keyword evidence="2" id="KW-1185">Reference proteome</keyword>
<gene>
    <name evidence="1" type="ORF">MBFIL_00390</name>
</gene>
<dbReference type="InterPro" id="IPR024524">
    <property type="entry name" value="DUF3800"/>
</dbReference>
<dbReference type="RefSeq" id="WP_066970213.1">
    <property type="nucleotide sequence ID" value="NZ_LWMT01000006.1"/>
</dbReference>
<dbReference type="PATRIC" id="fig|55758.3.peg.46"/>
<dbReference type="Proteomes" id="UP000077066">
    <property type="component" value="Unassembled WGS sequence"/>
</dbReference>
<dbReference type="EMBL" id="LWMT01000006">
    <property type="protein sequence ID" value="KZX17610.1"/>
    <property type="molecule type" value="Genomic_DNA"/>
</dbReference>
<dbReference type="Pfam" id="PF12686">
    <property type="entry name" value="DUF3800"/>
    <property type="match status" value="1"/>
</dbReference>
<proteinExistence type="predicted"/>